<reference evidence="4" key="1">
    <citation type="submission" date="2014-02" db="EMBL/GenBank/DDBJ databases">
        <authorList>
            <person name="Gan H."/>
        </authorList>
    </citation>
    <scope>NUCLEOTIDE SEQUENCE [LARGE SCALE GENOMIC DNA]</scope>
    <source>
        <strain evidence="4">S1</strain>
    </source>
</reference>
<dbReference type="Gene3D" id="1.10.260.40">
    <property type="entry name" value="lambda repressor-like DNA-binding domains"/>
    <property type="match status" value="1"/>
</dbReference>
<feature type="compositionally biased region" description="Basic residues" evidence="1">
    <location>
        <begin position="155"/>
        <end position="168"/>
    </location>
</feature>
<keyword evidence="4" id="KW-1185">Reference proteome</keyword>
<feature type="domain" description="HTH cro/C1-type" evidence="2">
    <location>
        <begin position="24"/>
        <end position="69"/>
    </location>
</feature>
<name>A0A1L1PEY1_HYDIT</name>
<dbReference type="AlphaFoldDB" id="A0A1L1PEY1"/>
<dbReference type="Proteomes" id="UP000028878">
    <property type="component" value="Unassembled WGS sequence"/>
</dbReference>
<accession>A0A1L1PEY1</accession>
<protein>
    <submittedName>
        <fullName evidence="3">Transcriptional regulator, y4mF family</fullName>
    </submittedName>
</protein>
<dbReference type="SMART" id="SM00530">
    <property type="entry name" value="HTH_XRE"/>
    <property type="match status" value="1"/>
</dbReference>
<evidence type="ECO:0000313" key="4">
    <source>
        <dbReference type="Proteomes" id="UP000028878"/>
    </source>
</evidence>
<evidence type="ECO:0000259" key="2">
    <source>
        <dbReference type="PROSITE" id="PS50943"/>
    </source>
</evidence>
<dbReference type="GO" id="GO:0003677">
    <property type="term" value="F:DNA binding"/>
    <property type="evidence" value="ECO:0007669"/>
    <property type="project" value="InterPro"/>
</dbReference>
<proteinExistence type="predicted"/>
<sequence>MESLSKKFARRLREIMNTTMALDTQTKVAEAADIGQASVARILHGKQSATLDMVEAIAHACGVKNAAYFLLDEAELRLLQQWHALGASDREAVLGYMAFKGQSVTKGVTQILDFARDQQSVPRELQPAVSRASRRSLLLRPNSTDAGKEATPHGTKAKAPKRKSGASR</sequence>
<evidence type="ECO:0000256" key="1">
    <source>
        <dbReference type="SAM" id="MobiDB-lite"/>
    </source>
</evidence>
<feature type="region of interest" description="Disordered" evidence="1">
    <location>
        <begin position="123"/>
        <end position="168"/>
    </location>
</feature>
<dbReference type="PROSITE" id="PS50943">
    <property type="entry name" value="HTH_CROC1"/>
    <property type="match status" value="1"/>
</dbReference>
<dbReference type="CDD" id="cd00093">
    <property type="entry name" value="HTH_XRE"/>
    <property type="match status" value="1"/>
</dbReference>
<dbReference type="SUPFAM" id="SSF47413">
    <property type="entry name" value="lambda repressor-like DNA-binding domains"/>
    <property type="match status" value="1"/>
</dbReference>
<dbReference type="InterPro" id="IPR001387">
    <property type="entry name" value="Cro/C1-type_HTH"/>
</dbReference>
<dbReference type="InterPro" id="IPR010982">
    <property type="entry name" value="Lambda_DNA-bd_dom_sf"/>
</dbReference>
<organism evidence="3 4">
    <name type="scientific">Hydrogenophaga intermedia</name>
    <dbReference type="NCBI Taxonomy" id="65786"/>
    <lineage>
        <taxon>Bacteria</taxon>
        <taxon>Pseudomonadati</taxon>
        <taxon>Pseudomonadota</taxon>
        <taxon>Betaproteobacteria</taxon>
        <taxon>Burkholderiales</taxon>
        <taxon>Comamonadaceae</taxon>
        <taxon>Hydrogenophaga</taxon>
    </lineage>
</organism>
<reference evidence="4" key="2">
    <citation type="submission" date="2014-11" db="EMBL/GenBank/DDBJ databases">
        <title>Draft genome sequence of Hydrogenophaga intermedia S1.</title>
        <authorList>
            <person name="Gan H.M."/>
            <person name="Chew T.H."/>
            <person name="Stolz A."/>
        </authorList>
    </citation>
    <scope>NUCLEOTIDE SEQUENCE [LARGE SCALE GENOMIC DNA]</scope>
    <source>
        <strain evidence="4">S1</strain>
    </source>
</reference>
<evidence type="ECO:0000313" key="3">
    <source>
        <dbReference type="EMBL" id="CDN87354.1"/>
    </source>
</evidence>
<dbReference type="EMBL" id="CCAE010000010">
    <property type="protein sequence ID" value="CDN87354.1"/>
    <property type="molecule type" value="Genomic_DNA"/>
</dbReference>
<gene>
    <name evidence="3" type="ORF">BN948_01776</name>
</gene>
<dbReference type="Pfam" id="PF01381">
    <property type="entry name" value="HTH_3"/>
    <property type="match status" value="1"/>
</dbReference>